<feature type="transmembrane region" description="Helical" evidence="5">
    <location>
        <begin position="192"/>
        <end position="211"/>
    </location>
</feature>
<dbReference type="SUPFAM" id="SSF58104">
    <property type="entry name" value="Methyl-accepting chemotaxis protein (MCP) signaling domain"/>
    <property type="match status" value="1"/>
</dbReference>
<dbReference type="CDD" id="cd11386">
    <property type="entry name" value="MCP_signal"/>
    <property type="match status" value="1"/>
</dbReference>
<dbReference type="InterPro" id="IPR003660">
    <property type="entry name" value="HAMP_dom"/>
</dbReference>
<dbReference type="CDD" id="cd06225">
    <property type="entry name" value="HAMP"/>
    <property type="match status" value="1"/>
</dbReference>
<dbReference type="PROSITE" id="PS50111">
    <property type="entry name" value="CHEMOTAXIS_TRANSDUC_2"/>
    <property type="match status" value="1"/>
</dbReference>
<feature type="domain" description="Methyl-accepting transducer" evidence="6">
    <location>
        <begin position="270"/>
        <end position="499"/>
    </location>
</feature>
<organism evidence="8 9">
    <name type="scientific">Herbaspirillum lusitanum</name>
    <dbReference type="NCBI Taxonomy" id="213312"/>
    <lineage>
        <taxon>Bacteria</taxon>
        <taxon>Pseudomonadati</taxon>
        <taxon>Pseudomonadota</taxon>
        <taxon>Betaproteobacteria</taxon>
        <taxon>Burkholderiales</taxon>
        <taxon>Oxalobacteraceae</taxon>
        <taxon>Herbaspirillum</taxon>
    </lineage>
</organism>
<feature type="domain" description="HAMP" evidence="7">
    <location>
        <begin position="213"/>
        <end position="265"/>
    </location>
</feature>
<dbReference type="CDD" id="cd19411">
    <property type="entry name" value="MCP2201-like_sensor"/>
    <property type="match status" value="1"/>
</dbReference>
<dbReference type="InterPro" id="IPR004090">
    <property type="entry name" value="Chemotax_Me-accpt_rcpt"/>
</dbReference>
<feature type="region of interest" description="Disordered" evidence="4">
    <location>
        <begin position="523"/>
        <end position="546"/>
    </location>
</feature>
<dbReference type="PROSITE" id="PS50885">
    <property type="entry name" value="HAMP"/>
    <property type="match status" value="1"/>
</dbReference>
<dbReference type="PRINTS" id="PR00260">
    <property type="entry name" value="CHEMTRNSDUCR"/>
</dbReference>
<dbReference type="Pfam" id="PF00672">
    <property type="entry name" value="HAMP"/>
    <property type="match status" value="1"/>
</dbReference>
<dbReference type="Pfam" id="PF12729">
    <property type="entry name" value="4HB_MCP_1"/>
    <property type="match status" value="1"/>
</dbReference>
<dbReference type="InterPro" id="IPR051310">
    <property type="entry name" value="MCP_chemotaxis"/>
</dbReference>
<reference evidence="8 9" key="1">
    <citation type="journal article" date="2024" name="Chem. Sci.">
        <title>Discovery of megapolipeptins by genome mining of a Burkholderiales bacteria collection.</title>
        <authorList>
            <person name="Paulo B.S."/>
            <person name="Recchia M.J.J."/>
            <person name="Lee S."/>
            <person name="Fergusson C.H."/>
            <person name="Romanowski S.B."/>
            <person name="Hernandez A."/>
            <person name="Krull N."/>
            <person name="Liu D.Y."/>
            <person name="Cavanagh H."/>
            <person name="Bos A."/>
            <person name="Gray C.A."/>
            <person name="Murphy B.T."/>
            <person name="Linington R.G."/>
            <person name="Eustaquio A.S."/>
        </authorList>
    </citation>
    <scope>NUCLEOTIDE SEQUENCE [LARGE SCALE GENOMIC DNA]</scope>
    <source>
        <strain evidence="8 9">RL21-008-BIB-A</strain>
    </source>
</reference>
<gene>
    <name evidence="8" type="ORF">PQR62_21490</name>
</gene>
<sequence length="546" mass="58416">MKFLSNMRISNRLTFGFALVLVLAILSTSLALIDSKRNAEATRQMMELPLAKERLVSDWFVLTYSAIVRTSMIARSSDAALPVTFKDDIAESVVRGSAIIKKMEPLLVSEEEKALFKVILDARQKYQSAKELVMNKRKDGDADGAEKAYKESFDPAAKTYGSQVNALLSMQRKTIDEMAAAIDRSSSRSMQLMALLGVLLIAIGAVAVVIISRSITTPLKRALDVAKMVAAGDLSASIEQHGKDEIAELMQALGEMNTSLRKIVSEVQLGTESISSAANEIASGNFDLSSRTEQQAGSLEETAASIEELTSTVKQNAENAHQANQLAMSASDVARKGSGMVSQVVDTMGAINSSSNKIVDIISVIDGIAFQTNILALNAAVEAARAGEQGRGFAVVASEVRSLAQRSAAAAKEIKVLIHDSVEKVDFGSKLVNEAGVTMTDMVASVKRVTDIMAEIATASQEQSAGIEQISRAVTEIDDATQQNAALVEQATATSDMLRAQANKLADAGRQFRLGNQVNQVSAHGTVRGKHEVDITPRPLRLTPTD</sequence>
<name>A0ABW9AED2_9BURK</name>
<dbReference type="InterPro" id="IPR024478">
    <property type="entry name" value="HlyB_4HB_MCP"/>
</dbReference>
<keyword evidence="5" id="KW-1133">Transmembrane helix</keyword>
<keyword evidence="5" id="KW-0472">Membrane</keyword>
<evidence type="ECO:0000259" key="6">
    <source>
        <dbReference type="PROSITE" id="PS50111"/>
    </source>
</evidence>
<dbReference type="SMART" id="SM00304">
    <property type="entry name" value="HAMP"/>
    <property type="match status" value="1"/>
</dbReference>
<dbReference type="InterPro" id="IPR047347">
    <property type="entry name" value="YvaQ-like_sensor"/>
</dbReference>
<evidence type="ECO:0000259" key="7">
    <source>
        <dbReference type="PROSITE" id="PS50885"/>
    </source>
</evidence>
<dbReference type="PANTHER" id="PTHR43531:SF14">
    <property type="entry name" value="METHYL-ACCEPTING CHEMOTAXIS PROTEIN I-RELATED"/>
    <property type="match status" value="1"/>
</dbReference>
<protein>
    <submittedName>
        <fullName evidence="8">Methyl-accepting chemotaxis protein</fullName>
    </submittedName>
</protein>
<dbReference type="InterPro" id="IPR004089">
    <property type="entry name" value="MCPsignal_dom"/>
</dbReference>
<dbReference type="EMBL" id="JAQQFM010000010">
    <property type="protein sequence ID" value="MFL9926859.1"/>
    <property type="molecule type" value="Genomic_DNA"/>
</dbReference>
<evidence type="ECO:0000256" key="4">
    <source>
        <dbReference type="SAM" id="MobiDB-lite"/>
    </source>
</evidence>
<evidence type="ECO:0000256" key="5">
    <source>
        <dbReference type="SAM" id="Phobius"/>
    </source>
</evidence>
<keyword evidence="5" id="KW-0812">Transmembrane</keyword>
<dbReference type="Gene3D" id="1.10.287.950">
    <property type="entry name" value="Methyl-accepting chemotaxis protein"/>
    <property type="match status" value="1"/>
</dbReference>
<comment type="caution">
    <text evidence="8">The sequence shown here is derived from an EMBL/GenBank/DDBJ whole genome shotgun (WGS) entry which is preliminary data.</text>
</comment>
<accession>A0ABW9AED2</accession>
<evidence type="ECO:0000313" key="8">
    <source>
        <dbReference type="EMBL" id="MFL9926859.1"/>
    </source>
</evidence>
<comment type="similarity">
    <text evidence="2">Belongs to the methyl-accepting chemotaxis (MCP) protein family.</text>
</comment>
<dbReference type="SMART" id="SM00283">
    <property type="entry name" value="MA"/>
    <property type="match status" value="1"/>
</dbReference>
<evidence type="ECO:0000256" key="2">
    <source>
        <dbReference type="ARBA" id="ARBA00029447"/>
    </source>
</evidence>
<proteinExistence type="inferred from homology"/>
<dbReference type="RefSeq" id="WP_408160078.1">
    <property type="nucleotide sequence ID" value="NZ_JAQQFM010000010.1"/>
</dbReference>
<evidence type="ECO:0000256" key="1">
    <source>
        <dbReference type="ARBA" id="ARBA00022481"/>
    </source>
</evidence>
<dbReference type="PANTHER" id="PTHR43531">
    <property type="entry name" value="PROTEIN ICFG"/>
    <property type="match status" value="1"/>
</dbReference>
<evidence type="ECO:0000256" key="3">
    <source>
        <dbReference type="PROSITE-ProRule" id="PRU00284"/>
    </source>
</evidence>
<dbReference type="Pfam" id="PF00015">
    <property type="entry name" value="MCPsignal"/>
    <property type="match status" value="1"/>
</dbReference>
<keyword evidence="9" id="KW-1185">Reference proteome</keyword>
<dbReference type="Proteomes" id="UP001629246">
    <property type="component" value="Unassembled WGS sequence"/>
</dbReference>
<evidence type="ECO:0000313" key="9">
    <source>
        <dbReference type="Proteomes" id="UP001629246"/>
    </source>
</evidence>
<keyword evidence="1" id="KW-0488">Methylation</keyword>
<keyword evidence="3" id="KW-0807">Transducer</keyword>